<dbReference type="AlphaFoldDB" id="A0AAV2BP23"/>
<name>A0AAV2BP23_9ARAC</name>
<evidence type="ECO:0000259" key="13">
    <source>
        <dbReference type="PROSITE" id="PS50157"/>
    </source>
</evidence>
<comment type="subcellular location">
    <subcellularLocation>
        <location evidence="1">Nucleus</location>
    </subcellularLocation>
</comment>
<evidence type="ECO:0000256" key="2">
    <source>
        <dbReference type="ARBA" id="ARBA00006991"/>
    </source>
</evidence>
<dbReference type="SUPFAM" id="SSF57667">
    <property type="entry name" value="beta-beta-alpha zinc fingers"/>
    <property type="match status" value="3"/>
</dbReference>
<feature type="compositionally biased region" description="Basic residues" evidence="12">
    <location>
        <begin position="464"/>
        <end position="478"/>
    </location>
</feature>
<dbReference type="GO" id="GO:0003682">
    <property type="term" value="F:chromatin binding"/>
    <property type="evidence" value="ECO:0007669"/>
    <property type="project" value="UniProtKB-ARBA"/>
</dbReference>
<gene>
    <name evidence="14" type="ORF">LARSCL_LOCUS20657</name>
</gene>
<evidence type="ECO:0000256" key="7">
    <source>
        <dbReference type="ARBA" id="ARBA00023015"/>
    </source>
</evidence>
<reference evidence="14 15" key="1">
    <citation type="submission" date="2024-04" db="EMBL/GenBank/DDBJ databases">
        <authorList>
            <person name="Rising A."/>
            <person name="Reimegard J."/>
            <person name="Sonavane S."/>
            <person name="Akerstrom W."/>
            <person name="Nylinder S."/>
            <person name="Hedman E."/>
            <person name="Kallberg Y."/>
        </authorList>
    </citation>
    <scope>NUCLEOTIDE SEQUENCE [LARGE SCALE GENOMIC DNA]</scope>
</reference>
<dbReference type="FunFam" id="3.30.160.60:FF:001480">
    <property type="entry name" value="Si:cabz01071911.3"/>
    <property type="match status" value="1"/>
</dbReference>
<accession>A0AAV2BP23</accession>
<dbReference type="Pfam" id="PF00096">
    <property type="entry name" value="zf-C2H2"/>
    <property type="match status" value="4"/>
</dbReference>
<keyword evidence="15" id="KW-1185">Reference proteome</keyword>
<feature type="region of interest" description="Disordered" evidence="12">
    <location>
        <begin position="441"/>
        <end position="479"/>
    </location>
</feature>
<evidence type="ECO:0000256" key="4">
    <source>
        <dbReference type="ARBA" id="ARBA00022737"/>
    </source>
</evidence>
<dbReference type="Proteomes" id="UP001497382">
    <property type="component" value="Unassembled WGS sequence"/>
</dbReference>
<feature type="compositionally biased region" description="Basic and acidic residues" evidence="12">
    <location>
        <begin position="336"/>
        <end position="349"/>
    </location>
</feature>
<evidence type="ECO:0000256" key="5">
    <source>
        <dbReference type="ARBA" id="ARBA00022771"/>
    </source>
</evidence>
<proteinExistence type="inferred from homology"/>
<keyword evidence="10" id="KW-0539">Nucleus</keyword>
<evidence type="ECO:0000256" key="11">
    <source>
        <dbReference type="PROSITE-ProRule" id="PRU00042"/>
    </source>
</evidence>
<feature type="domain" description="C2H2-type" evidence="13">
    <location>
        <begin position="417"/>
        <end position="444"/>
    </location>
</feature>
<keyword evidence="6" id="KW-0862">Zinc</keyword>
<evidence type="ECO:0000313" key="14">
    <source>
        <dbReference type="EMBL" id="CAL1298030.1"/>
    </source>
</evidence>
<dbReference type="InterPro" id="IPR013087">
    <property type="entry name" value="Znf_C2H2_type"/>
</dbReference>
<keyword evidence="5 11" id="KW-0863">Zinc-finger</keyword>
<dbReference type="EMBL" id="CAXIEN010000451">
    <property type="protein sequence ID" value="CAL1298030.1"/>
    <property type="molecule type" value="Genomic_DNA"/>
</dbReference>
<evidence type="ECO:0000256" key="3">
    <source>
        <dbReference type="ARBA" id="ARBA00022723"/>
    </source>
</evidence>
<feature type="domain" description="C2H2-type" evidence="13">
    <location>
        <begin position="514"/>
        <end position="541"/>
    </location>
</feature>
<evidence type="ECO:0000256" key="8">
    <source>
        <dbReference type="ARBA" id="ARBA00023125"/>
    </source>
</evidence>
<feature type="domain" description="C2H2-type" evidence="13">
    <location>
        <begin position="542"/>
        <end position="569"/>
    </location>
</feature>
<feature type="region of interest" description="Disordered" evidence="12">
    <location>
        <begin position="321"/>
        <end position="357"/>
    </location>
</feature>
<dbReference type="GO" id="GO:0000981">
    <property type="term" value="F:DNA-binding transcription factor activity, RNA polymerase II-specific"/>
    <property type="evidence" value="ECO:0007669"/>
    <property type="project" value="TreeGrafter"/>
</dbReference>
<dbReference type="PROSITE" id="PS00028">
    <property type="entry name" value="ZINC_FINGER_C2H2_1"/>
    <property type="match status" value="5"/>
</dbReference>
<feature type="region of interest" description="Disordered" evidence="12">
    <location>
        <begin position="241"/>
        <end position="283"/>
    </location>
</feature>
<comment type="caution">
    <text evidence="14">The sequence shown here is derived from an EMBL/GenBank/DDBJ whole genome shotgun (WGS) entry which is preliminary data.</text>
</comment>
<dbReference type="SMART" id="SM00355">
    <property type="entry name" value="ZnF_C2H2"/>
    <property type="match status" value="5"/>
</dbReference>
<keyword evidence="9" id="KW-0804">Transcription</keyword>
<evidence type="ECO:0000256" key="12">
    <source>
        <dbReference type="SAM" id="MobiDB-lite"/>
    </source>
</evidence>
<dbReference type="FunFam" id="3.30.160.60:FF:000100">
    <property type="entry name" value="Zinc finger 45-like"/>
    <property type="match status" value="1"/>
</dbReference>
<dbReference type="FunFam" id="3.30.160.60:FF:000060">
    <property type="entry name" value="zinc finger protein 436"/>
    <property type="match status" value="1"/>
</dbReference>
<organism evidence="14 15">
    <name type="scientific">Larinioides sclopetarius</name>
    <dbReference type="NCBI Taxonomy" id="280406"/>
    <lineage>
        <taxon>Eukaryota</taxon>
        <taxon>Metazoa</taxon>
        <taxon>Ecdysozoa</taxon>
        <taxon>Arthropoda</taxon>
        <taxon>Chelicerata</taxon>
        <taxon>Arachnida</taxon>
        <taxon>Araneae</taxon>
        <taxon>Araneomorphae</taxon>
        <taxon>Entelegynae</taxon>
        <taxon>Araneoidea</taxon>
        <taxon>Araneidae</taxon>
        <taxon>Larinioides</taxon>
    </lineage>
</organism>
<feature type="domain" description="C2H2-type" evidence="13">
    <location>
        <begin position="486"/>
        <end position="513"/>
    </location>
</feature>
<evidence type="ECO:0000256" key="1">
    <source>
        <dbReference type="ARBA" id="ARBA00004123"/>
    </source>
</evidence>
<dbReference type="PANTHER" id="PTHR24381">
    <property type="entry name" value="ZINC FINGER PROTEIN"/>
    <property type="match status" value="1"/>
</dbReference>
<dbReference type="GO" id="GO:0000977">
    <property type="term" value="F:RNA polymerase II transcription regulatory region sequence-specific DNA binding"/>
    <property type="evidence" value="ECO:0007669"/>
    <property type="project" value="TreeGrafter"/>
</dbReference>
<comment type="similarity">
    <text evidence="2">Belongs to the krueppel C2H2-type zinc-finger protein family.</text>
</comment>
<dbReference type="PROSITE" id="PS50157">
    <property type="entry name" value="ZINC_FINGER_C2H2_2"/>
    <property type="match status" value="5"/>
</dbReference>
<dbReference type="FunFam" id="3.30.160.60:FF:000690">
    <property type="entry name" value="Zinc finger protein 354C"/>
    <property type="match status" value="1"/>
</dbReference>
<evidence type="ECO:0000256" key="9">
    <source>
        <dbReference type="ARBA" id="ARBA00023163"/>
    </source>
</evidence>
<keyword evidence="4" id="KW-0677">Repeat</keyword>
<keyword evidence="7" id="KW-0805">Transcription regulation</keyword>
<keyword evidence="3" id="KW-0479">Metal-binding</keyword>
<evidence type="ECO:0000313" key="15">
    <source>
        <dbReference type="Proteomes" id="UP001497382"/>
    </source>
</evidence>
<dbReference type="GO" id="GO:0008270">
    <property type="term" value="F:zinc ion binding"/>
    <property type="evidence" value="ECO:0007669"/>
    <property type="project" value="UniProtKB-KW"/>
</dbReference>
<keyword evidence="8" id="KW-0238">DNA-binding</keyword>
<feature type="domain" description="C2H2-type" evidence="13">
    <location>
        <begin position="570"/>
        <end position="594"/>
    </location>
</feature>
<dbReference type="GO" id="GO:0005634">
    <property type="term" value="C:nucleus"/>
    <property type="evidence" value="ECO:0007669"/>
    <property type="project" value="UniProtKB-SubCell"/>
</dbReference>
<dbReference type="PANTHER" id="PTHR24381:SF445">
    <property type="entry name" value="GASTRULA ZINC FINGER PROTEIN XLCGF28.1-LIKE-RELATED"/>
    <property type="match status" value="1"/>
</dbReference>
<sequence>MDSTDVCPNCGRSFVPIDGHRCLQNEEDMINQIDETEDSTPFLDKVVKESMSYDESAFTSVQRNDIATSDIEESEENFLERTEGERDLSPLPLLKKNPLINEGNLNSPPEEQSFMEENQKKVFEEFSALGENYENVLAFLDIDISLHSDDSVDIVLQHGNPLDGLPSEILVTDDSNQRKDVKFAIVSKGQISSTDVVMAKTDPDLISNKKNIREIILKGDGGHLNPSLLLESNEQKNTLEETFPNDSKAGPSRVGSRGHSRTNSPLKHSRKKTSPSGKCGKTLCSKRNYKNRMLLHEQETPPEGALAALSSSNQQQIAIKEAQVISPSDNKAVTSRVDHRGNSRAEKHSTQKTLSSGKCEKTLCSKRNKNFTLLHGQKNPPEGASAALPSGSQVDPSRPDLSDHSRNETKYSQEETFACSQCGETFSSKESCAAHMLMHEHQNTSKENSGDFSSSNQAEPSRPCHSRHSRTGSKKSPLKHSTEKLFPCYECGKVLQSKRSFERHLFLHSKRKPYACQDCGKTFATENNFKRHNRRHTGEESCLCSVCGKRFFRYSYLREHLRIHTGEKPFVCESCGQAFTFRSNYYVHRRSHTK</sequence>
<feature type="compositionally biased region" description="Polar residues" evidence="12">
    <location>
        <begin position="445"/>
        <end position="459"/>
    </location>
</feature>
<evidence type="ECO:0000256" key="6">
    <source>
        <dbReference type="ARBA" id="ARBA00022833"/>
    </source>
</evidence>
<protein>
    <recommendedName>
        <fullName evidence="13">C2H2-type domain-containing protein</fullName>
    </recommendedName>
</protein>
<evidence type="ECO:0000256" key="10">
    <source>
        <dbReference type="ARBA" id="ARBA00023242"/>
    </source>
</evidence>
<dbReference type="Gene3D" id="3.30.160.60">
    <property type="entry name" value="Classic Zinc Finger"/>
    <property type="match status" value="5"/>
</dbReference>
<feature type="compositionally biased region" description="Basic and acidic residues" evidence="12">
    <location>
        <begin position="397"/>
        <end position="409"/>
    </location>
</feature>
<feature type="region of interest" description="Disordered" evidence="12">
    <location>
        <begin position="373"/>
        <end position="409"/>
    </location>
</feature>
<dbReference type="InterPro" id="IPR036236">
    <property type="entry name" value="Znf_C2H2_sf"/>
</dbReference>